<proteinExistence type="predicted"/>
<name>A0A1T5DVI4_9FLAO</name>
<evidence type="ECO:0008006" key="4">
    <source>
        <dbReference type="Google" id="ProtNLM"/>
    </source>
</evidence>
<dbReference type="RefSeq" id="WP_079666340.1">
    <property type="nucleotide sequence ID" value="NZ_FUYZ01000002.1"/>
</dbReference>
<evidence type="ECO:0000256" key="1">
    <source>
        <dbReference type="SAM" id="SignalP"/>
    </source>
</evidence>
<evidence type="ECO:0000313" key="3">
    <source>
        <dbReference type="Proteomes" id="UP000191112"/>
    </source>
</evidence>
<dbReference type="Proteomes" id="UP000191112">
    <property type="component" value="Unassembled WGS sequence"/>
</dbReference>
<feature type="signal peptide" evidence="1">
    <location>
        <begin position="1"/>
        <end position="18"/>
    </location>
</feature>
<sequence length="172" mass="18945">MKKILFFAMAFAAIITKAQVNSNFKIGAHVGLPLGDTKDAITVTTGVDVAYVWEVAPNFELGITTGYSAYFYKEAQRINFMDYRYDFRPEPTSLVPVALTTQYNIAKKVSLGLDLGYGFVLNGNREGGFLYQPKLGVIIGKGNELYVGYKGISVKGGSVQSFNIGYAYSFRK</sequence>
<protein>
    <recommendedName>
        <fullName evidence="4">Outer membrane protein beta-barrel domain-containing protein</fullName>
    </recommendedName>
</protein>
<dbReference type="AlphaFoldDB" id="A0A1T5DVI4"/>
<evidence type="ECO:0000313" key="2">
    <source>
        <dbReference type="EMBL" id="SKB75832.1"/>
    </source>
</evidence>
<dbReference type="STRING" id="619805.SAMN05660477_01073"/>
<gene>
    <name evidence="2" type="ORF">SAMN05660477_01073</name>
</gene>
<accession>A0A1T5DVI4</accession>
<organism evidence="2 3">
    <name type="scientific">Soonwooa buanensis</name>
    <dbReference type="NCBI Taxonomy" id="619805"/>
    <lineage>
        <taxon>Bacteria</taxon>
        <taxon>Pseudomonadati</taxon>
        <taxon>Bacteroidota</taxon>
        <taxon>Flavobacteriia</taxon>
        <taxon>Flavobacteriales</taxon>
        <taxon>Weeksellaceae</taxon>
        <taxon>Chryseobacterium group</taxon>
        <taxon>Soonwooa</taxon>
    </lineage>
</organism>
<dbReference type="OrthoDB" id="1492374at2"/>
<keyword evidence="1" id="KW-0732">Signal</keyword>
<reference evidence="2 3" key="1">
    <citation type="submission" date="2017-02" db="EMBL/GenBank/DDBJ databases">
        <authorList>
            <person name="Peterson S.W."/>
        </authorList>
    </citation>
    <scope>NUCLEOTIDE SEQUENCE [LARGE SCALE GENOMIC DNA]</scope>
    <source>
        <strain evidence="2 3">DSM 22323</strain>
    </source>
</reference>
<feature type="chain" id="PRO_5012346169" description="Outer membrane protein beta-barrel domain-containing protein" evidence="1">
    <location>
        <begin position="19"/>
        <end position="172"/>
    </location>
</feature>
<keyword evidence="3" id="KW-1185">Reference proteome</keyword>
<dbReference type="EMBL" id="FUYZ01000002">
    <property type="protein sequence ID" value="SKB75832.1"/>
    <property type="molecule type" value="Genomic_DNA"/>
</dbReference>